<evidence type="ECO:0000256" key="1">
    <source>
        <dbReference type="SAM" id="MobiDB-lite"/>
    </source>
</evidence>
<feature type="region of interest" description="Disordered" evidence="1">
    <location>
        <begin position="13"/>
        <end position="34"/>
    </location>
</feature>
<organism evidence="2 3">
    <name type="scientific">Portunus trituberculatus</name>
    <name type="common">Swimming crab</name>
    <name type="synonym">Neptunus trituberculatus</name>
    <dbReference type="NCBI Taxonomy" id="210409"/>
    <lineage>
        <taxon>Eukaryota</taxon>
        <taxon>Metazoa</taxon>
        <taxon>Ecdysozoa</taxon>
        <taxon>Arthropoda</taxon>
        <taxon>Crustacea</taxon>
        <taxon>Multicrustacea</taxon>
        <taxon>Malacostraca</taxon>
        <taxon>Eumalacostraca</taxon>
        <taxon>Eucarida</taxon>
        <taxon>Decapoda</taxon>
        <taxon>Pleocyemata</taxon>
        <taxon>Brachyura</taxon>
        <taxon>Eubrachyura</taxon>
        <taxon>Portunoidea</taxon>
        <taxon>Portunidae</taxon>
        <taxon>Portuninae</taxon>
        <taxon>Portunus</taxon>
    </lineage>
</organism>
<sequence length="75" mass="8411">MAECRLACQRPGDWRRGGRWQGAAGRSPDERSLARQVEGRDHLVAIGAVDDCHYGVEAQRVDAFSLTRCYLSHHC</sequence>
<dbReference type="EMBL" id="VSRR010123100">
    <property type="protein sequence ID" value="MPD00482.1"/>
    <property type="molecule type" value="Genomic_DNA"/>
</dbReference>
<comment type="caution">
    <text evidence="2">The sequence shown here is derived from an EMBL/GenBank/DDBJ whole genome shotgun (WGS) entry which is preliminary data.</text>
</comment>
<accession>A0A5B7JRC7</accession>
<protein>
    <submittedName>
        <fullName evidence="2">Uncharacterized protein</fullName>
    </submittedName>
</protein>
<reference evidence="2 3" key="1">
    <citation type="submission" date="2019-05" db="EMBL/GenBank/DDBJ databases">
        <title>Another draft genome of Portunus trituberculatus and its Hox gene families provides insights of decapod evolution.</title>
        <authorList>
            <person name="Jeong J.-H."/>
            <person name="Song I."/>
            <person name="Kim S."/>
            <person name="Choi T."/>
            <person name="Kim D."/>
            <person name="Ryu S."/>
            <person name="Kim W."/>
        </authorList>
    </citation>
    <scope>NUCLEOTIDE SEQUENCE [LARGE SCALE GENOMIC DNA]</scope>
    <source>
        <tissue evidence="2">Muscle</tissue>
    </source>
</reference>
<proteinExistence type="predicted"/>
<dbReference type="Proteomes" id="UP000324222">
    <property type="component" value="Unassembled WGS sequence"/>
</dbReference>
<name>A0A5B7JRC7_PORTR</name>
<dbReference type="AlphaFoldDB" id="A0A5B7JRC7"/>
<gene>
    <name evidence="2" type="ORF">E2C01_095955</name>
</gene>
<evidence type="ECO:0000313" key="3">
    <source>
        <dbReference type="Proteomes" id="UP000324222"/>
    </source>
</evidence>
<keyword evidence="3" id="KW-1185">Reference proteome</keyword>
<evidence type="ECO:0000313" key="2">
    <source>
        <dbReference type="EMBL" id="MPD00482.1"/>
    </source>
</evidence>